<dbReference type="Pfam" id="PF05970">
    <property type="entry name" value="PIF1"/>
    <property type="match status" value="1"/>
</dbReference>
<dbReference type="InterPro" id="IPR027417">
    <property type="entry name" value="P-loop_NTPase"/>
</dbReference>
<evidence type="ECO:0000259" key="3">
    <source>
        <dbReference type="Pfam" id="PF05970"/>
    </source>
</evidence>
<accession>A0ABY6KGH9</accession>
<dbReference type="InterPro" id="IPR010285">
    <property type="entry name" value="DNA_helicase_pif1-like_DEAD"/>
</dbReference>
<organism evidence="4 5">
    <name type="scientific">Cordylochernes scorpioides</name>
    <dbReference type="NCBI Taxonomy" id="51811"/>
    <lineage>
        <taxon>Eukaryota</taxon>
        <taxon>Metazoa</taxon>
        <taxon>Ecdysozoa</taxon>
        <taxon>Arthropoda</taxon>
        <taxon>Chelicerata</taxon>
        <taxon>Arachnida</taxon>
        <taxon>Pseudoscorpiones</taxon>
        <taxon>Cheliferoidea</taxon>
        <taxon>Chernetidae</taxon>
        <taxon>Cordylochernes</taxon>
    </lineage>
</organism>
<protein>
    <recommendedName>
        <fullName evidence="1">ATP-dependent DNA helicase</fullName>
        <ecNumber evidence="1">5.6.2.3</ecNumber>
    </recommendedName>
</protein>
<feature type="domain" description="DNA helicase Pif1-like DEAD-box helicase" evidence="3">
    <location>
        <begin position="210"/>
        <end position="351"/>
    </location>
</feature>
<dbReference type="PANTHER" id="PTHR10492:SF57">
    <property type="entry name" value="ATP-DEPENDENT DNA HELICASE"/>
    <property type="match status" value="1"/>
</dbReference>
<dbReference type="EMBL" id="CP092866">
    <property type="protein sequence ID" value="UYV66755.1"/>
    <property type="molecule type" value="Genomic_DNA"/>
</dbReference>
<proteinExistence type="inferred from homology"/>
<sequence length="506" mass="57479">MILIHIIQSKFDRSIRKEWEMSLLEKEYPSYENIISFLERFAGSLGSFQNKENSKQFYKMNKSTHSHSATFASGSSIDSRLAEWLPELLEAKVAAQLENPQQSQARLQSDRLRHRVKRASETPQQSQTRQEADRLRHFRQRASTWADMPNAAFHYNPALNYEQFTFLRLAIWINNAYTLIPDLPEPPEALRTLLDGFSPHSAEFMQRVRHYNNAGGLYFLDAPGGTGKTFLIILLLTKVRSTGDIALSTASSGIAATLLHGGRTAHSTFKLPLDLTRDEVPVCNLNADSAMGEVLRQCKFIIWDECTMAHRHALEAVDITLEDCRQDQRPMGGVVLLLAGDFRQILPIIPREATILTDCYQNEEVFIPRIPLIHDDKHSPLHFKRLQFLIRVSFAISINKAQETTILTGCFQNEEVFISRIPLIYDDKHSPLHFKRLQFPIRVTFAMSINKAQGQSLKIAGIDLEQPCFSHGQLYVACSRIGSGRNLYVLAPENTTSNFVYSSVLS</sequence>
<name>A0ABY6KGH9_9ARAC</name>
<reference evidence="4 5" key="1">
    <citation type="submission" date="2022-01" db="EMBL/GenBank/DDBJ databases">
        <title>A chromosomal length assembly of Cordylochernes scorpioides.</title>
        <authorList>
            <person name="Zeh D."/>
            <person name="Zeh J."/>
        </authorList>
    </citation>
    <scope>NUCLEOTIDE SEQUENCE [LARGE SCALE GENOMIC DNA]</scope>
    <source>
        <strain evidence="4">IN4F17</strain>
        <tissue evidence="4">Whole Body</tissue>
    </source>
</reference>
<keyword evidence="1" id="KW-0067">ATP-binding</keyword>
<evidence type="ECO:0000256" key="1">
    <source>
        <dbReference type="RuleBase" id="RU363044"/>
    </source>
</evidence>
<dbReference type="EC" id="5.6.2.3" evidence="1"/>
<gene>
    <name evidence="4" type="ORF">LAZ67_4002774</name>
</gene>
<dbReference type="PANTHER" id="PTHR10492">
    <property type="match status" value="1"/>
</dbReference>
<comment type="catalytic activity">
    <reaction evidence="1">
        <text>ATP + H2O = ADP + phosphate + H(+)</text>
        <dbReference type="Rhea" id="RHEA:13065"/>
        <dbReference type="ChEBI" id="CHEBI:15377"/>
        <dbReference type="ChEBI" id="CHEBI:15378"/>
        <dbReference type="ChEBI" id="CHEBI:30616"/>
        <dbReference type="ChEBI" id="CHEBI:43474"/>
        <dbReference type="ChEBI" id="CHEBI:456216"/>
        <dbReference type="EC" id="5.6.2.3"/>
    </reaction>
</comment>
<keyword evidence="5" id="KW-1185">Reference proteome</keyword>
<keyword evidence="1" id="KW-0347">Helicase</keyword>
<keyword evidence="1" id="KW-0234">DNA repair</keyword>
<dbReference type="Gene3D" id="3.40.50.300">
    <property type="entry name" value="P-loop containing nucleotide triphosphate hydrolases"/>
    <property type="match status" value="1"/>
</dbReference>
<feature type="region of interest" description="Disordered" evidence="2">
    <location>
        <begin position="99"/>
        <end position="134"/>
    </location>
</feature>
<dbReference type="SUPFAM" id="SSF52540">
    <property type="entry name" value="P-loop containing nucleoside triphosphate hydrolases"/>
    <property type="match status" value="2"/>
</dbReference>
<evidence type="ECO:0000313" key="4">
    <source>
        <dbReference type="EMBL" id="UYV66755.1"/>
    </source>
</evidence>
<evidence type="ECO:0000256" key="2">
    <source>
        <dbReference type="SAM" id="MobiDB-lite"/>
    </source>
</evidence>
<evidence type="ECO:0000313" key="5">
    <source>
        <dbReference type="Proteomes" id="UP001235939"/>
    </source>
</evidence>
<keyword evidence="1" id="KW-0378">Hydrolase</keyword>
<keyword evidence="1" id="KW-0547">Nucleotide-binding</keyword>
<comment type="cofactor">
    <cofactor evidence="1">
        <name>Mg(2+)</name>
        <dbReference type="ChEBI" id="CHEBI:18420"/>
    </cofactor>
</comment>
<comment type="similarity">
    <text evidence="1">Belongs to the helicase family.</text>
</comment>
<keyword evidence="1" id="KW-0233">DNA recombination</keyword>
<dbReference type="Proteomes" id="UP001235939">
    <property type="component" value="Chromosome 04"/>
</dbReference>
<keyword evidence="1" id="KW-0227">DNA damage</keyword>